<evidence type="ECO:0000256" key="1">
    <source>
        <dbReference type="ARBA" id="ARBA00022603"/>
    </source>
</evidence>
<evidence type="ECO:0000256" key="3">
    <source>
        <dbReference type="ARBA" id="ARBA00022691"/>
    </source>
</evidence>
<dbReference type="PANTHER" id="PTHR43464:SF19">
    <property type="entry name" value="UBIQUINONE BIOSYNTHESIS O-METHYLTRANSFERASE, MITOCHONDRIAL"/>
    <property type="match status" value="1"/>
</dbReference>
<dbReference type="GO" id="GO:0032259">
    <property type="term" value="P:methylation"/>
    <property type="evidence" value="ECO:0007669"/>
    <property type="project" value="UniProtKB-KW"/>
</dbReference>
<name>A0ABR6YUR9_9FIRM</name>
<dbReference type="GO" id="GO:0008168">
    <property type="term" value="F:methyltransferase activity"/>
    <property type="evidence" value="ECO:0007669"/>
    <property type="project" value="UniProtKB-KW"/>
</dbReference>
<sequence>MTKLSHKTANKTLQYYNETARTFVQGTIDADLSKLHRRFLKLLPIQAHILDLGCGSGRDSKAFIDAGYQVTAIDGSEGCCRLAADYIGQPVLCQTFAELNFDAAFDGVWACASLLHVPYAELTDIFGKVARALRPGGYLYASFKYGDFEGERNGRYFTDLDEERLAALIEPVAELEVVETFVTGDVRDGRGGEKWLNVIGRRIKFD</sequence>
<keyword evidence="6" id="KW-1185">Reference proteome</keyword>
<dbReference type="EMBL" id="WJBE01000003">
    <property type="protein sequence ID" value="MBC3898909.1"/>
    <property type="molecule type" value="Genomic_DNA"/>
</dbReference>
<keyword evidence="1 5" id="KW-0489">Methyltransferase</keyword>
<gene>
    <name evidence="5" type="ORF">GH811_04690</name>
</gene>
<proteinExistence type="predicted"/>
<keyword evidence="3" id="KW-0949">S-adenosyl-L-methionine</keyword>
<dbReference type="Gene3D" id="3.40.50.150">
    <property type="entry name" value="Vaccinia Virus protein VP39"/>
    <property type="match status" value="1"/>
</dbReference>
<evidence type="ECO:0000259" key="4">
    <source>
        <dbReference type="Pfam" id="PF08241"/>
    </source>
</evidence>
<dbReference type="PANTHER" id="PTHR43464">
    <property type="entry name" value="METHYLTRANSFERASE"/>
    <property type="match status" value="1"/>
</dbReference>
<evidence type="ECO:0000313" key="6">
    <source>
        <dbReference type="Proteomes" id="UP000622405"/>
    </source>
</evidence>
<dbReference type="Pfam" id="PF08241">
    <property type="entry name" value="Methyltransf_11"/>
    <property type="match status" value="1"/>
</dbReference>
<comment type="caution">
    <text evidence="5">The sequence shown here is derived from an EMBL/GenBank/DDBJ whole genome shotgun (WGS) entry which is preliminary data.</text>
</comment>
<dbReference type="SUPFAM" id="SSF53335">
    <property type="entry name" value="S-adenosyl-L-methionine-dependent methyltransferases"/>
    <property type="match status" value="1"/>
</dbReference>
<reference evidence="5 6" key="1">
    <citation type="journal article" date="2020" name="mSystems">
        <title>Defining Genomic and Predicted Metabolic Features of the Acetobacterium Genus.</title>
        <authorList>
            <person name="Ross D.E."/>
            <person name="Marshall C.W."/>
            <person name="Gulliver D."/>
            <person name="May H.D."/>
            <person name="Norman R.S."/>
        </authorList>
    </citation>
    <scope>NUCLEOTIDE SEQUENCE [LARGE SCALE GENOMIC DNA]</scope>
    <source>
        <strain evidence="5 6">DSM 4132</strain>
    </source>
</reference>
<organism evidence="5 6">
    <name type="scientific">Acetobacterium malicum</name>
    <dbReference type="NCBI Taxonomy" id="52692"/>
    <lineage>
        <taxon>Bacteria</taxon>
        <taxon>Bacillati</taxon>
        <taxon>Bacillota</taxon>
        <taxon>Clostridia</taxon>
        <taxon>Eubacteriales</taxon>
        <taxon>Eubacteriaceae</taxon>
        <taxon>Acetobacterium</taxon>
    </lineage>
</organism>
<protein>
    <submittedName>
        <fullName evidence="5">Methyltransferase domain-containing protein</fullName>
    </submittedName>
</protein>
<feature type="domain" description="Methyltransferase type 11" evidence="4">
    <location>
        <begin position="50"/>
        <end position="140"/>
    </location>
</feature>
<accession>A0ABR6YUR9</accession>
<dbReference type="RefSeq" id="WP_186893501.1">
    <property type="nucleotide sequence ID" value="NZ_WJBE01000003.1"/>
</dbReference>
<keyword evidence="2" id="KW-0808">Transferase</keyword>
<dbReference type="CDD" id="cd02440">
    <property type="entry name" value="AdoMet_MTases"/>
    <property type="match status" value="1"/>
</dbReference>
<dbReference type="Proteomes" id="UP000622405">
    <property type="component" value="Unassembled WGS sequence"/>
</dbReference>
<dbReference type="InterPro" id="IPR029063">
    <property type="entry name" value="SAM-dependent_MTases_sf"/>
</dbReference>
<evidence type="ECO:0000313" key="5">
    <source>
        <dbReference type="EMBL" id="MBC3898909.1"/>
    </source>
</evidence>
<evidence type="ECO:0000256" key="2">
    <source>
        <dbReference type="ARBA" id="ARBA00022679"/>
    </source>
</evidence>
<dbReference type="InterPro" id="IPR013216">
    <property type="entry name" value="Methyltransf_11"/>
</dbReference>